<dbReference type="PANTHER" id="PTHR11959">
    <property type="entry name" value="4-HYDROXYPHENYLPYRUVATE DIOXYGENASE"/>
    <property type="match status" value="1"/>
</dbReference>
<evidence type="ECO:0000256" key="9">
    <source>
        <dbReference type="ARBA" id="ARBA00033727"/>
    </source>
</evidence>
<feature type="domain" description="VOC" evidence="12">
    <location>
        <begin position="7"/>
        <end position="141"/>
    </location>
</feature>
<evidence type="ECO:0000256" key="4">
    <source>
        <dbReference type="ARBA" id="ARBA00018452"/>
    </source>
</evidence>
<dbReference type="EMBL" id="SRMA01027125">
    <property type="protein sequence ID" value="TRY59417.1"/>
    <property type="molecule type" value="Genomic_DNA"/>
</dbReference>
<evidence type="ECO:0000313" key="14">
    <source>
        <dbReference type="Proteomes" id="UP000316079"/>
    </source>
</evidence>
<protein>
    <recommendedName>
        <fullName evidence="4">4-hydroxyphenylpyruvate dioxygenase</fullName>
    </recommendedName>
    <alternativeName>
        <fullName evidence="8">4-hydroxyphenylpyruvic acid oxidase</fullName>
    </alternativeName>
</protein>
<keyword evidence="6" id="KW-0677">Repeat</keyword>
<evidence type="ECO:0000256" key="6">
    <source>
        <dbReference type="ARBA" id="ARBA00022737"/>
    </source>
</evidence>
<dbReference type="PROSITE" id="PS51819">
    <property type="entry name" value="VOC"/>
    <property type="match status" value="2"/>
</dbReference>
<dbReference type="PANTHER" id="PTHR11959:SF10">
    <property type="entry name" value="4-HYDROXYPHENYLPYRUVATE DIOXYGENASE-LIKE PROTEIN"/>
    <property type="match status" value="1"/>
</dbReference>
<evidence type="ECO:0000256" key="5">
    <source>
        <dbReference type="ARBA" id="ARBA00022723"/>
    </source>
</evidence>
<reference evidence="13 14" key="1">
    <citation type="journal article" date="2019" name="Sci. Data">
        <title>Hybrid genome assembly and annotation of Danionella translucida.</title>
        <authorList>
            <person name="Kadobianskyi M."/>
            <person name="Schulze L."/>
            <person name="Schuelke M."/>
            <person name="Judkewitz B."/>
        </authorList>
    </citation>
    <scope>NUCLEOTIDE SEQUENCE [LARGE SCALE GENOMIC DNA]</scope>
    <source>
        <strain evidence="13 14">Bolton</strain>
    </source>
</reference>
<organism evidence="13 14">
    <name type="scientific">Danionella cerebrum</name>
    <dbReference type="NCBI Taxonomy" id="2873325"/>
    <lineage>
        <taxon>Eukaryota</taxon>
        <taxon>Metazoa</taxon>
        <taxon>Chordata</taxon>
        <taxon>Craniata</taxon>
        <taxon>Vertebrata</taxon>
        <taxon>Euteleostomi</taxon>
        <taxon>Actinopterygii</taxon>
        <taxon>Neopterygii</taxon>
        <taxon>Teleostei</taxon>
        <taxon>Ostariophysi</taxon>
        <taxon>Cypriniformes</taxon>
        <taxon>Danionidae</taxon>
        <taxon>Danioninae</taxon>
        <taxon>Danionella</taxon>
    </lineage>
</organism>
<evidence type="ECO:0000256" key="1">
    <source>
        <dbReference type="ARBA" id="ARBA00001962"/>
    </source>
</evidence>
<dbReference type="InterPro" id="IPR037523">
    <property type="entry name" value="VOC_core"/>
</dbReference>
<sequence>MATYLSRLHHVALHVSNVEKVAHELASRFQFTVFAARLTDRKQLALRHGSAIFVVNERSPEDRGEEDLYGPRDYYPVDTVSNVCFEVPDLKSVARSLHERGECEILHGPAEFHDPRDNLGSVSFCVLRSAVGNVRHTLVERSQYRGDFLPGFCQVQGHRAGGVPTSSGSVTHFDHVTFACTRGSSARVRRWYRNNFGYRRFFIDSDEDETEGYVLQHGGIGLRLTAMENQSCLEPLRDLNQLECKFVMAESLPQHGANQVERFLDEHQGAGIQHIGLYTHDILSIADQLSQAGVQFFSPPPAYYTEPAKQQQILDAGYDPEALSRFGILLDTDERTRAHTPQYLLQVFTKPLFDEDTFFLELIERRGASGFGEGNIRALWRSVQQYMDETQPGDQSEQAQAINSVQRLQNDLDCDCKQGVTEKVKMCVVMLLIQPNTLEKKLLEEDGASRETPLMQEAPTISTGTALFSCGIMGVPPRPAGSSLESVWDGVCEAGTAASISGLLRDLSLSESLSPTCSPSRSPAPSPSKRPRVSSVCAPAEKRRWHSGGTHTSHHAMQHGRQGVALPRSQSQPCVHQEKKSGIKRRRPEETHKQRPSLDLHKMTQKLQDVQSRSWPGFSDQTFLSISPGLNDSEEDATGLCGQRGQDLFQLGGEIDLEQIEKN</sequence>
<comment type="cofactor">
    <cofactor evidence="1">
        <name>Fe cation</name>
        <dbReference type="ChEBI" id="CHEBI:24875"/>
    </cofactor>
</comment>
<dbReference type="SUPFAM" id="SSF54593">
    <property type="entry name" value="Glyoxalase/Bleomycin resistance protein/Dihydroxybiphenyl dioxygenase"/>
    <property type="match status" value="1"/>
</dbReference>
<dbReference type="InterPro" id="IPR005956">
    <property type="entry name" value="4OHPhenylPyrv_dOase"/>
</dbReference>
<dbReference type="Proteomes" id="UP000316079">
    <property type="component" value="Unassembled WGS sequence"/>
</dbReference>
<evidence type="ECO:0000313" key="13">
    <source>
        <dbReference type="EMBL" id="TRY59417.1"/>
    </source>
</evidence>
<dbReference type="InterPro" id="IPR041735">
    <property type="entry name" value="4OHPhenylPyrv_dOase_C"/>
</dbReference>
<evidence type="ECO:0000259" key="12">
    <source>
        <dbReference type="PROSITE" id="PS51819"/>
    </source>
</evidence>
<dbReference type="CDD" id="cd07250">
    <property type="entry name" value="HPPD_C_like"/>
    <property type="match status" value="1"/>
</dbReference>
<dbReference type="Pfam" id="PF15242">
    <property type="entry name" value="FAM53"/>
    <property type="match status" value="1"/>
</dbReference>
<evidence type="ECO:0000256" key="8">
    <source>
        <dbReference type="ARBA" id="ARBA00029786"/>
    </source>
</evidence>
<dbReference type="GO" id="GO:0046872">
    <property type="term" value="F:metal ion binding"/>
    <property type="evidence" value="ECO:0007669"/>
    <property type="project" value="UniProtKB-KW"/>
</dbReference>
<evidence type="ECO:0000256" key="3">
    <source>
        <dbReference type="ARBA" id="ARBA00010984"/>
    </source>
</evidence>
<feature type="compositionally biased region" description="Low complexity" evidence="11">
    <location>
        <begin position="511"/>
        <end position="521"/>
    </location>
</feature>
<comment type="function">
    <text evidence="9">Catalyzes the conversion of 4-hydroxyphenylpyruvic acid to homogentisic acid, one of the steps in tyrosine catabolism.</text>
</comment>
<evidence type="ECO:0000256" key="10">
    <source>
        <dbReference type="ARBA" id="ARBA00048047"/>
    </source>
</evidence>
<name>A0A553N1V4_9TELE</name>
<keyword evidence="14" id="KW-1185">Reference proteome</keyword>
<evidence type="ECO:0000256" key="7">
    <source>
        <dbReference type="ARBA" id="ARBA00023004"/>
    </source>
</evidence>
<accession>A0A553N1V4</accession>
<dbReference type="InterPro" id="IPR029068">
    <property type="entry name" value="Glyas_Bleomycin-R_OHBP_Dase"/>
</dbReference>
<dbReference type="GO" id="GO:0009072">
    <property type="term" value="P:aromatic amino acid metabolic process"/>
    <property type="evidence" value="ECO:0007669"/>
    <property type="project" value="InterPro"/>
</dbReference>
<dbReference type="OrthoDB" id="414569at2759"/>
<gene>
    <name evidence="13" type="ORF">DNTS_004319</name>
</gene>
<comment type="similarity">
    <text evidence="2">Belongs to the 4HPPD family.</text>
</comment>
<feature type="region of interest" description="Disordered" evidence="11">
    <location>
        <begin position="511"/>
        <end position="596"/>
    </location>
</feature>
<comment type="similarity">
    <text evidence="3">Belongs to the FAM53 family.</text>
</comment>
<proteinExistence type="inferred from homology"/>
<dbReference type="STRING" id="623744.A0A553N1V4"/>
<dbReference type="GO" id="GO:0003868">
    <property type="term" value="F:4-hydroxyphenylpyruvate dioxygenase activity"/>
    <property type="evidence" value="ECO:0007669"/>
    <property type="project" value="UniProtKB-EC"/>
</dbReference>
<dbReference type="CDD" id="cd08342">
    <property type="entry name" value="HPPD_N_like"/>
    <property type="match status" value="1"/>
</dbReference>
<dbReference type="Pfam" id="PF00903">
    <property type="entry name" value="Glyoxalase"/>
    <property type="match status" value="1"/>
</dbReference>
<dbReference type="Gene3D" id="3.10.180.10">
    <property type="entry name" value="2,3-Dihydroxybiphenyl 1,2-Dioxygenase, domain 1"/>
    <property type="match status" value="2"/>
</dbReference>
<comment type="caution">
    <text evidence="13">The sequence shown here is derived from an EMBL/GenBank/DDBJ whole genome shotgun (WGS) entry which is preliminary data.</text>
</comment>
<keyword evidence="7" id="KW-0408">Iron</keyword>
<keyword evidence="5" id="KW-0479">Metal-binding</keyword>
<feature type="domain" description="VOC" evidence="12">
    <location>
        <begin position="172"/>
        <end position="350"/>
    </location>
</feature>
<evidence type="ECO:0000256" key="11">
    <source>
        <dbReference type="SAM" id="MobiDB-lite"/>
    </source>
</evidence>
<evidence type="ECO:0000256" key="2">
    <source>
        <dbReference type="ARBA" id="ARBA00005877"/>
    </source>
</evidence>
<comment type="catalytic activity">
    <reaction evidence="10">
        <text>3-(4-hydroxyphenyl)pyruvate + O2 = homogentisate + CO2</text>
        <dbReference type="Rhea" id="RHEA:16189"/>
        <dbReference type="ChEBI" id="CHEBI:15379"/>
        <dbReference type="ChEBI" id="CHEBI:16169"/>
        <dbReference type="ChEBI" id="CHEBI:16526"/>
        <dbReference type="ChEBI" id="CHEBI:36242"/>
        <dbReference type="EC" id="1.13.11.27"/>
    </reaction>
    <physiologicalReaction direction="left-to-right" evidence="10">
        <dbReference type="Rhea" id="RHEA:16190"/>
    </physiologicalReaction>
</comment>
<dbReference type="InterPro" id="IPR041736">
    <property type="entry name" value="4OHPhenylPyrv_dOase_N"/>
</dbReference>
<dbReference type="InterPro" id="IPR029356">
    <property type="entry name" value="FAM53"/>
</dbReference>
<dbReference type="InterPro" id="IPR004360">
    <property type="entry name" value="Glyas_Fos-R_dOase_dom"/>
</dbReference>
<feature type="compositionally biased region" description="Basic and acidic residues" evidence="11">
    <location>
        <begin position="576"/>
        <end position="596"/>
    </location>
</feature>
<dbReference type="AlphaFoldDB" id="A0A553N1V4"/>